<name>A0A0E9UJQ8_ANGAN</name>
<reference evidence="1" key="2">
    <citation type="journal article" date="2015" name="Fish Shellfish Immunol.">
        <title>Early steps in the European eel (Anguilla anguilla)-Vibrio vulnificus interaction in the gills: Role of the RtxA13 toxin.</title>
        <authorList>
            <person name="Callol A."/>
            <person name="Pajuelo D."/>
            <person name="Ebbesson L."/>
            <person name="Teles M."/>
            <person name="MacKenzie S."/>
            <person name="Amaro C."/>
        </authorList>
    </citation>
    <scope>NUCLEOTIDE SEQUENCE</scope>
</reference>
<sequence>MEIHPSICEINMIMEAHHIYIYKHPDN</sequence>
<dbReference type="EMBL" id="GBXM01043077">
    <property type="protein sequence ID" value="JAH65500.1"/>
    <property type="molecule type" value="Transcribed_RNA"/>
</dbReference>
<reference evidence="1" key="1">
    <citation type="submission" date="2014-11" db="EMBL/GenBank/DDBJ databases">
        <authorList>
            <person name="Amaro Gonzalez C."/>
        </authorList>
    </citation>
    <scope>NUCLEOTIDE SEQUENCE</scope>
</reference>
<dbReference type="AlphaFoldDB" id="A0A0E9UJQ8"/>
<accession>A0A0E9UJQ8</accession>
<organism evidence="1">
    <name type="scientific">Anguilla anguilla</name>
    <name type="common">European freshwater eel</name>
    <name type="synonym">Muraena anguilla</name>
    <dbReference type="NCBI Taxonomy" id="7936"/>
    <lineage>
        <taxon>Eukaryota</taxon>
        <taxon>Metazoa</taxon>
        <taxon>Chordata</taxon>
        <taxon>Craniata</taxon>
        <taxon>Vertebrata</taxon>
        <taxon>Euteleostomi</taxon>
        <taxon>Actinopterygii</taxon>
        <taxon>Neopterygii</taxon>
        <taxon>Teleostei</taxon>
        <taxon>Anguilliformes</taxon>
        <taxon>Anguillidae</taxon>
        <taxon>Anguilla</taxon>
    </lineage>
</organism>
<protein>
    <submittedName>
        <fullName evidence="1">Uncharacterized protein</fullName>
    </submittedName>
</protein>
<proteinExistence type="predicted"/>
<evidence type="ECO:0000313" key="1">
    <source>
        <dbReference type="EMBL" id="JAH65500.1"/>
    </source>
</evidence>